<organism evidence="5 6">
    <name type="scientific">Paenibacillus terricola</name>
    <dbReference type="NCBI Taxonomy" id="2763503"/>
    <lineage>
        <taxon>Bacteria</taxon>
        <taxon>Bacillati</taxon>
        <taxon>Bacillota</taxon>
        <taxon>Bacilli</taxon>
        <taxon>Bacillales</taxon>
        <taxon>Paenibacillaceae</taxon>
        <taxon>Paenibacillus</taxon>
    </lineage>
</organism>
<keyword evidence="3 4" id="KW-0810">Translation regulation</keyword>
<sequence>MNVLINKKLDLGDSIFGFTEFRYFRVEEMDDEAGFLLLQSEENESVGFIVVSPFHFYQDYEFKLNDEVIAGLQIEKPDDVAVFTIVTINQPFSRSTINLVAPIVINIKTGHGRQVILNDTSYLIHSALFPTTEGGI</sequence>
<keyword evidence="5" id="KW-0969">Cilium</keyword>
<proteinExistence type="inferred from homology"/>
<keyword evidence="5" id="KW-0966">Cell projection</keyword>
<evidence type="ECO:0000313" key="6">
    <source>
        <dbReference type="Proteomes" id="UP000609346"/>
    </source>
</evidence>
<dbReference type="EMBL" id="JACXZA010000004">
    <property type="protein sequence ID" value="MBD3920823.1"/>
    <property type="molecule type" value="Genomic_DNA"/>
</dbReference>
<comment type="function">
    <text evidence="4">Acts as an anti-CsrA protein, binds CsrA and prevents it from repressing translation of its target genes, one of which is flagellin. Binds to flagellin and participates in the assembly of the flagellum.</text>
</comment>
<keyword evidence="1 4" id="KW-0963">Cytoplasm</keyword>
<accession>A0ABR8MY67</accession>
<evidence type="ECO:0000256" key="4">
    <source>
        <dbReference type="HAMAP-Rule" id="MF_01185"/>
    </source>
</evidence>
<keyword evidence="2 4" id="KW-1005">Bacterial flagellum biogenesis</keyword>
<keyword evidence="5" id="KW-0282">Flagellum</keyword>
<dbReference type="RefSeq" id="WP_191205087.1">
    <property type="nucleotide sequence ID" value="NZ_JACXZA010000004.1"/>
</dbReference>
<reference evidence="5 6" key="1">
    <citation type="submission" date="2020-09" db="EMBL/GenBank/DDBJ databases">
        <title>Paenibacillus sp. strain PR3 16S rRNA gene Genome sequencing and assembly.</title>
        <authorList>
            <person name="Kim J."/>
        </authorList>
    </citation>
    <scope>NUCLEOTIDE SEQUENCE [LARGE SCALE GENOMIC DNA]</scope>
    <source>
        <strain evidence="5 6">PR3</strain>
    </source>
</reference>
<comment type="subcellular location">
    <subcellularLocation>
        <location evidence="4">Cytoplasm</location>
    </subcellularLocation>
</comment>
<evidence type="ECO:0000256" key="1">
    <source>
        <dbReference type="ARBA" id="ARBA00022490"/>
    </source>
</evidence>
<comment type="caution">
    <text evidence="5">The sequence shown here is derived from an EMBL/GenBank/DDBJ whole genome shotgun (WGS) entry which is preliminary data.</text>
</comment>
<dbReference type="InterPro" id="IPR003775">
    <property type="entry name" value="Flagellar_assembly_factor_FliW"/>
</dbReference>
<dbReference type="Pfam" id="PF02623">
    <property type="entry name" value="FliW"/>
    <property type="match status" value="1"/>
</dbReference>
<dbReference type="SUPFAM" id="SSF141457">
    <property type="entry name" value="BH3618-like"/>
    <property type="match status" value="1"/>
</dbReference>
<dbReference type="PANTHER" id="PTHR39190">
    <property type="entry name" value="FLAGELLAR ASSEMBLY FACTOR FLIW"/>
    <property type="match status" value="1"/>
</dbReference>
<evidence type="ECO:0000313" key="5">
    <source>
        <dbReference type="EMBL" id="MBD3920823.1"/>
    </source>
</evidence>
<gene>
    <name evidence="4" type="primary">fliW</name>
    <name evidence="5" type="ORF">H8B09_18800</name>
</gene>
<comment type="subunit">
    <text evidence="4">Interacts with translational regulator CsrA and flagellin(s).</text>
</comment>
<dbReference type="HAMAP" id="MF_01185">
    <property type="entry name" value="FliW"/>
    <property type="match status" value="1"/>
</dbReference>
<dbReference type="InterPro" id="IPR024046">
    <property type="entry name" value="Flagellar_assmbl_FliW_dom_sf"/>
</dbReference>
<keyword evidence="4" id="KW-0143">Chaperone</keyword>
<name>A0ABR8MY67_9BACL</name>
<dbReference type="Proteomes" id="UP000609346">
    <property type="component" value="Unassembled WGS sequence"/>
</dbReference>
<protein>
    <recommendedName>
        <fullName evidence="4">Flagellar assembly factor FliW</fullName>
    </recommendedName>
</protein>
<keyword evidence="6" id="KW-1185">Reference proteome</keyword>
<comment type="similarity">
    <text evidence="4">Belongs to the FliW family.</text>
</comment>
<evidence type="ECO:0000256" key="2">
    <source>
        <dbReference type="ARBA" id="ARBA00022795"/>
    </source>
</evidence>
<dbReference type="PANTHER" id="PTHR39190:SF1">
    <property type="entry name" value="FLAGELLAR ASSEMBLY FACTOR FLIW"/>
    <property type="match status" value="1"/>
</dbReference>
<evidence type="ECO:0000256" key="3">
    <source>
        <dbReference type="ARBA" id="ARBA00022845"/>
    </source>
</evidence>
<dbReference type="Gene3D" id="2.30.290.10">
    <property type="entry name" value="BH3618-like"/>
    <property type="match status" value="1"/>
</dbReference>